<dbReference type="Gene3D" id="3.40.50.720">
    <property type="entry name" value="NAD(P)-binding Rossmann-like Domain"/>
    <property type="match status" value="2"/>
</dbReference>
<evidence type="ECO:0000256" key="9">
    <source>
        <dbReference type="ARBA" id="ARBA00022741"/>
    </source>
</evidence>
<dbReference type="InterPro" id="IPR036291">
    <property type="entry name" value="NAD(P)-bd_dom_sf"/>
</dbReference>
<dbReference type="Pfam" id="PF12769">
    <property type="entry name" value="PNTB_4TM"/>
    <property type="match status" value="1"/>
</dbReference>
<keyword evidence="15" id="KW-0007">Acetylation</keyword>
<evidence type="ECO:0000256" key="7">
    <source>
        <dbReference type="ARBA" id="ARBA00022519"/>
    </source>
</evidence>
<dbReference type="PANTHER" id="PTHR10160:SF19">
    <property type="entry name" value="PROTON-TRANSLOCATING NAD(P)(+) TRANSHYDROGENASE"/>
    <property type="match status" value="1"/>
</dbReference>
<keyword evidence="17" id="KW-0496">Mitochondrion</keyword>
<feature type="transmembrane region" description="Helical" evidence="24">
    <location>
        <begin position="954"/>
        <end position="972"/>
    </location>
</feature>
<dbReference type="InterPro" id="IPR029035">
    <property type="entry name" value="DHS-like_NAD/FAD-binding_dom"/>
</dbReference>
<evidence type="ECO:0000259" key="25">
    <source>
        <dbReference type="SMART" id="SM01002"/>
    </source>
</evidence>
<feature type="transmembrane region" description="Helical" evidence="24">
    <location>
        <begin position="131"/>
        <end position="153"/>
    </location>
</feature>
<keyword evidence="18 24" id="KW-0472">Membrane</keyword>
<dbReference type="FunFam" id="3.40.50.1220:FF:000002">
    <property type="entry name" value="NAD(P) transhydrogenase subunit beta"/>
    <property type="match status" value="1"/>
</dbReference>
<reference evidence="27" key="1">
    <citation type="journal article" date="2007" name="Mol. Microbiol.">
        <title>Novel mitochondrion-related organelles in the anaerobic amoeba Mastigamoeba balamuthi.</title>
        <authorList>
            <person name="Gill E.E."/>
            <person name="Diaz-Trivino S."/>
            <person name="Barbera M.J."/>
            <person name="Silberman J.D."/>
            <person name="Stechmann A."/>
            <person name="Gaston D."/>
            <person name="Tamas I."/>
            <person name="Roger A.J."/>
        </authorList>
    </citation>
    <scope>NUCLEOTIDE SEQUENCE</scope>
</reference>
<dbReference type="InterPro" id="IPR007698">
    <property type="entry name" value="AlaDH/PNT_NAD(H)-bd"/>
</dbReference>
<feature type="transmembrane region" description="Helical" evidence="24">
    <location>
        <begin position="165"/>
        <end position="188"/>
    </location>
</feature>
<evidence type="ECO:0000256" key="16">
    <source>
        <dbReference type="ARBA" id="ARBA00023027"/>
    </source>
</evidence>
<gene>
    <name evidence="27" type="primary">PNT</name>
</gene>
<dbReference type="GO" id="GO:0005743">
    <property type="term" value="C:mitochondrial inner membrane"/>
    <property type="evidence" value="ECO:0007669"/>
    <property type="project" value="UniProtKB-SubCell"/>
</dbReference>
<dbReference type="FunFam" id="3.40.50.720:FF:000028">
    <property type="entry name" value="NAD(P) transhydrogenase subunit alpha"/>
    <property type="match status" value="1"/>
</dbReference>
<comment type="subcellular location">
    <subcellularLocation>
        <location evidence="2">Cell inner membrane</location>
        <topology evidence="2">Multi-pass membrane protein</topology>
    </subcellularLocation>
    <subcellularLocation>
        <location evidence="1">Mitochondrion inner membrane</location>
        <topology evidence="1">Multi-pass membrane protein</topology>
        <orientation evidence="1">Matrix side</orientation>
    </subcellularLocation>
</comment>
<comment type="subunit">
    <text evidence="4">Homodimer.</text>
</comment>
<evidence type="ECO:0000256" key="12">
    <source>
        <dbReference type="ARBA" id="ARBA00022946"/>
    </source>
</evidence>
<dbReference type="AlphaFoldDB" id="A9XHY4"/>
<dbReference type="NCBIfam" id="TIGR00561">
    <property type="entry name" value="pntA"/>
    <property type="match status" value="1"/>
</dbReference>
<evidence type="ECO:0000256" key="18">
    <source>
        <dbReference type="ARBA" id="ARBA00023136"/>
    </source>
</evidence>
<feature type="transmembrane region" description="Helical" evidence="24">
    <location>
        <begin position="925"/>
        <end position="948"/>
    </location>
</feature>
<dbReference type="Pfam" id="PF05222">
    <property type="entry name" value="AlaDh_PNT_N"/>
    <property type="match status" value="1"/>
</dbReference>
<feature type="domain" description="Alanine dehydrogenase/pyridine nucleotide transhydrogenase N-terminal" evidence="26">
    <location>
        <begin position="520"/>
        <end position="660"/>
    </location>
</feature>
<evidence type="ECO:0000256" key="5">
    <source>
        <dbReference type="ARBA" id="ARBA00012943"/>
    </source>
</evidence>
<name>A9XHY4_MASBA</name>
<comment type="similarity">
    <text evidence="21">In the C-terminal section; belongs to the PNT beta subunit family.</text>
</comment>
<keyword evidence="12" id="KW-0809">Transit peptide</keyword>
<keyword evidence="8 24" id="KW-0812">Transmembrane</keyword>
<dbReference type="SMART" id="SM01002">
    <property type="entry name" value="AlaDh_PNT_C"/>
    <property type="match status" value="1"/>
</dbReference>
<comment type="similarity">
    <text evidence="3">In the N-terminal section; belongs to the AlaDH/PNT family.</text>
</comment>
<feature type="domain" description="Alanine dehydrogenase/pyridine nucleotide transhydrogenase NAD(H)-binding" evidence="25">
    <location>
        <begin position="669"/>
        <end position="834"/>
    </location>
</feature>
<dbReference type="InterPro" id="IPR026255">
    <property type="entry name" value="NADP_transhyd_a"/>
</dbReference>
<dbReference type="CDD" id="cd05304">
    <property type="entry name" value="Rubrum_tdh"/>
    <property type="match status" value="1"/>
</dbReference>
<keyword evidence="16" id="KW-0520">NAD</keyword>
<evidence type="ECO:0000256" key="2">
    <source>
        <dbReference type="ARBA" id="ARBA00004429"/>
    </source>
</evidence>
<evidence type="ECO:0000256" key="10">
    <source>
        <dbReference type="ARBA" id="ARBA00022792"/>
    </source>
</evidence>
<dbReference type="Gene3D" id="3.40.50.1220">
    <property type="entry name" value="TPP-binding domain"/>
    <property type="match status" value="1"/>
</dbReference>
<proteinExistence type="evidence at transcript level"/>
<feature type="transmembrane region" description="Helical" evidence="24">
    <location>
        <begin position="59"/>
        <end position="78"/>
    </location>
</feature>
<dbReference type="GO" id="GO:0006740">
    <property type="term" value="P:NADPH regeneration"/>
    <property type="evidence" value="ECO:0007669"/>
    <property type="project" value="TreeGrafter"/>
</dbReference>
<evidence type="ECO:0000313" key="27">
    <source>
        <dbReference type="EMBL" id="ABQ85795.1"/>
    </source>
</evidence>
<evidence type="ECO:0000256" key="1">
    <source>
        <dbReference type="ARBA" id="ARBA00004292"/>
    </source>
</evidence>
<feature type="transmembrane region" description="Helical" evidence="24">
    <location>
        <begin position="36"/>
        <end position="53"/>
    </location>
</feature>
<feature type="transmembrane region" description="Helical" evidence="24">
    <location>
        <begin position="979"/>
        <end position="999"/>
    </location>
</feature>
<dbReference type="InterPro" id="IPR034300">
    <property type="entry name" value="PNTB-like"/>
</dbReference>
<keyword evidence="14 24" id="KW-1133">Transmembrane helix</keyword>
<evidence type="ECO:0000256" key="23">
    <source>
        <dbReference type="ARBA" id="ARBA00079255"/>
    </source>
</evidence>
<dbReference type="GO" id="GO:0050661">
    <property type="term" value="F:NADP binding"/>
    <property type="evidence" value="ECO:0007669"/>
    <property type="project" value="TreeGrafter"/>
</dbReference>
<evidence type="ECO:0000256" key="17">
    <source>
        <dbReference type="ARBA" id="ARBA00023128"/>
    </source>
</evidence>
<evidence type="ECO:0000256" key="22">
    <source>
        <dbReference type="ARBA" id="ARBA00074145"/>
    </source>
</evidence>
<dbReference type="VEuPathDB" id="AmoebaDB:MBAL_008071"/>
<evidence type="ECO:0000256" key="14">
    <source>
        <dbReference type="ARBA" id="ARBA00022989"/>
    </source>
</evidence>
<evidence type="ECO:0000256" key="20">
    <source>
        <dbReference type="ARBA" id="ARBA00054910"/>
    </source>
</evidence>
<evidence type="ECO:0000259" key="26">
    <source>
        <dbReference type="SMART" id="SM01003"/>
    </source>
</evidence>
<keyword evidence="10" id="KW-0999">Mitochondrion inner membrane</keyword>
<feature type="transmembrane region" description="Helical" evidence="24">
    <location>
        <begin position="194"/>
        <end position="217"/>
    </location>
</feature>
<feature type="transmembrane region" description="Helical" evidence="24">
    <location>
        <begin position="90"/>
        <end position="111"/>
    </location>
</feature>
<organism evidence="27">
    <name type="scientific">Mastigamoeba balamuthi</name>
    <name type="common">Phreatamoeba balamuthi</name>
    <dbReference type="NCBI Taxonomy" id="108607"/>
    <lineage>
        <taxon>Eukaryota</taxon>
        <taxon>Amoebozoa</taxon>
        <taxon>Evosea</taxon>
        <taxon>Archamoebae</taxon>
        <taxon>Mastigamoebida</taxon>
        <taxon>Mastigamoebidae</taxon>
        <taxon>Mastigamoeba</taxon>
    </lineage>
</organism>
<evidence type="ECO:0000256" key="8">
    <source>
        <dbReference type="ARBA" id="ARBA00022692"/>
    </source>
</evidence>
<dbReference type="InterPro" id="IPR024605">
    <property type="entry name" value="NADP_transhyd_a_C"/>
</dbReference>
<dbReference type="NCBIfam" id="NF006942">
    <property type="entry name" value="PRK09424.1"/>
    <property type="match status" value="1"/>
</dbReference>
<dbReference type="Pfam" id="PF01262">
    <property type="entry name" value="AlaDh_PNT_C"/>
    <property type="match status" value="1"/>
</dbReference>
<keyword evidence="9" id="KW-0547">Nucleotide-binding</keyword>
<keyword evidence="7" id="KW-0997">Cell inner membrane</keyword>
<accession>A9XHY4</accession>
<comment type="catalytic activity">
    <reaction evidence="19">
        <text>NAD(+) + NADPH + H(+)(in) = NADH + NADP(+) + H(+)(out)</text>
        <dbReference type="Rhea" id="RHEA:47992"/>
        <dbReference type="ChEBI" id="CHEBI:15378"/>
        <dbReference type="ChEBI" id="CHEBI:57540"/>
        <dbReference type="ChEBI" id="CHEBI:57783"/>
        <dbReference type="ChEBI" id="CHEBI:57945"/>
        <dbReference type="ChEBI" id="CHEBI:58349"/>
        <dbReference type="EC" id="7.1.1.1"/>
    </reaction>
</comment>
<evidence type="ECO:0000256" key="15">
    <source>
        <dbReference type="ARBA" id="ARBA00022990"/>
    </source>
</evidence>
<dbReference type="GO" id="GO:0005886">
    <property type="term" value="C:plasma membrane"/>
    <property type="evidence" value="ECO:0007669"/>
    <property type="project" value="UniProtKB-SubCell"/>
</dbReference>
<dbReference type="PANTHER" id="PTHR10160">
    <property type="entry name" value="NAD(P) TRANSHYDROGENASE"/>
    <property type="match status" value="1"/>
</dbReference>
<dbReference type="SUPFAM" id="SSF51735">
    <property type="entry name" value="NAD(P)-binding Rossmann-fold domains"/>
    <property type="match status" value="1"/>
</dbReference>
<dbReference type="GO" id="GO:0008750">
    <property type="term" value="F:proton-translocating NAD(P)+ transhydrogenase activity"/>
    <property type="evidence" value="ECO:0007669"/>
    <property type="project" value="UniProtKB-EC"/>
</dbReference>
<dbReference type="SUPFAM" id="SSF52283">
    <property type="entry name" value="Formate/glycerate dehydrogenase catalytic domain-like"/>
    <property type="match status" value="1"/>
</dbReference>
<dbReference type="SUPFAM" id="SSF52467">
    <property type="entry name" value="DHS-like NAD/FAD-binding domain"/>
    <property type="match status" value="1"/>
</dbReference>
<keyword evidence="11" id="KW-0521">NADP</keyword>
<keyword evidence="6" id="KW-1003">Cell membrane</keyword>
<dbReference type="EC" id="7.1.1.1" evidence="5"/>
<evidence type="ECO:0000256" key="4">
    <source>
        <dbReference type="ARBA" id="ARBA00011738"/>
    </source>
</evidence>
<feature type="transmembrane region" description="Helical" evidence="24">
    <location>
        <begin position="12"/>
        <end position="29"/>
    </location>
</feature>
<evidence type="ECO:0000256" key="3">
    <source>
        <dbReference type="ARBA" id="ARBA00005624"/>
    </source>
</evidence>
<protein>
    <recommendedName>
        <fullName evidence="22">NAD(P) transhydrogenase, mitochondrial</fullName>
        <ecNumber evidence="5">7.1.1.1</ecNumber>
    </recommendedName>
    <alternativeName>
        <fullName evidence="23">Nicotinamide nucleotide transhydrogenase</fullName>
    </alternativeName>
</protein>
<dbReference type="EMBL" id="EF410005">
    <property type="protein sequence ID" value="ABQ85795.1"/>
    <property type="molecule type" value="mRNA"/>
</dbReference>
<dbReference type="Pfam" id="PF02233">
    <property type="entry name" value="PNTB"/>
    <property type="match status" value="1"/>
</dbReference>
<dbReference type="InterPro" id="IPR007886">
    <property type="entry name" value="AlaDH/PNT_N"/>
</dbReference>
<sequence>MGASFQNVTGISYVAVSILFILSLAGLASQKKAKGGNVLGMVGMSIALGATFLDGEHFSGYGTFWLCVIPGGSVGFYVASRVAMTSMPELVACLHSFVGLAAVFVGVANYLREGPLEAFSSTQAVQDVETFLGVFIGAITFTGSIVAFGKLAGHIRSAPLILGGWFRHVINAGSCGGCALMMVAYMMMPTAFHARLWLLLLNAGVAFFVGWHLIMAIGGADMPVVISMLNSYSGWATAASGFMLNNDAMIVTGALVGSSGAILSYIMCEAMNRHFVSVILGGFGGETAAPVAASKGAGGATASEGPREVTAWTAKDVSDALVAAKDIVIVPGYGLAVARGQHAVASITEMLRKMGKRVRFAIHPVAGRLPGHMNVLLAKANVPYDIVLEMDEINPDLPETDVAIVVGANDIVNPVALTDPTSPIAGMPIIETFKAKTCIVNKRTMASGYAGVDNPLFYYENTRMLFGDSKKAFEEVLGELSKHKVEVREVAAAATEKTALMAGQAEVRAEDLPQVFCVLGIPKEVTKDERMVSITPQTALALRKKGFGIVVQSGAGALSAAPDSEYEKALCHIVPDVRDVYKNAQVICKVQPPDRTLPEGAEASLFRSGQTLISFFYPAKNSALLAELNKKGVTVLAMDMVPRITRAQKLDALSSLSNLAGYRAVIEASHAFGRVFTGQITAAGKMPPATVFIIGCGVAGLAAIGTAKNLGAVVRAFDTRRSVKDQIVSMGGEFVPVDIDEDAEDANGYAKPISAAFIEAEMRLFERMCPQSDIVITTAAIPGRRAPILIKENMVRSMRPGSVVVDLAAGTGGNCELTRPGESIKSPNDVTIIGETDFVSRMGPQASQLYSQNMLNLLDMLNDHGKFVVNTKEQVVEQMTCCKDGTVTYPPPKMAVSAAPAKKKPEPPKAAVHEKKGEEGYTRRTYVYLGSLLAFLVSMIFFVPNTFITHFMDFVLAIIVGYHVIWSVTPALHTPLMSVTNAISGIIVVGGMLCLTPFAQLMTPYALLGACATTLATINICGGFFVTYRMLLMFHD</sequence>
<dbReference type="SMART" id="SM01003">
    <property type="entry name" value="AlaDh_PNT_N"/>
    <property type="match status" value="1"/>
</dbReference>
<evidence type="ECO:0000256" key="19">
    <source>
        <dbReference type="ARBA" id="ARBA00048202"/>
    </source>
</evidence>
<feature type="transmembrane region" description="Helical" evidence="24">
    <location>
        <begin position="1005"/>
        <end position="1028"/>
    </location>
</feature>
<evidence type="ECO:0000256" key="24">
    <source>
        <dbReference type="SAM" id="Phobius"/>
    </source>
</evidence>
<evidence type="ECO:0000256" key="11">
    <source>
        <dbReference type="ARBA" id="ARBA00022857"/>
    </source>
</evidence>
<evidence type="ECO:0000256" key="13">
    <source>
        <dbReference type="ARBA" id="ARBA00022967"/>
    </source>
</evidence>
<evidence type="ECO:0000256" key="6">
    <source>
        <dbReference type="ARBA" id="ARBA00022475"/>
    </source>
</evidence>
<feature type="transmembrane region" description="Helical" evidence="24">
    <location>
        <begin position="250"/>
        <end position="268"/>
    </location>
</feature>
<comment type="function">
    <text evidence="20">The transhydrogenation between NADH and NADP is coupled to respiration and ATP hydrolysis and functions as a proton pump across the membrane. May play a role in reactive oxygen species (ROS) detoxification in the adrenal gland.</text>
</comment>
<keyword evidence="13" id="KW-1278">Translocase</keyword>
<evidence type="ECO:0000256" key="21">
    <source>
        <dbReference type="ARBA" id="ARBA00061558"/>
    </source>
</evidence>